<comment type="caution">
    <text evidence="4">The sequence shown here is derived from an EMBL/GenBank/DDBJ whole genome shotgun (WGS) entry which is preliminary data.</text>
</comment>
<protein>
    <submittedName>
        <fullName evidence="4">Uncharacterized protein</fullName>
    </submittedName>
</protein>
<keyword evidence="1" id="KW-0677">Repeat</keyword>
<gene>
    <name evidence="4" type="ORF">SteCoe_37480</name>
</gene>
<dbReference type="PROSITE" id="PS50297">
    <property type="entry name" value="ANK_REP_REGION"/>
    <property type="match status" value="4"/>
</dbReference>
<dbReference type="Gene3D" id="1.25.40.20">
    <property type="entry name" value="Ankyrin repeat-containing domain"/>
    <property type="match status" value="1"/>
</dbReference>
<sequence length="345" mass="38556">MGITDYLVLPFKGVLKSISSYRFFTGLAKNKTSKCSKILKNSKSLHGLEEVYTGLSPIHVIIRENKEDLLKVLLQRKDADKYINLQENKLKWAPIHFASSNGSVSILNHLLPYRPNLLIKTQEGLSPIHIASGKGYIDFVLKLLENGVHIDERDSNNWTALHYAASQDFIELIEKLLQKGAKTAFTDKNGLTPLFAAILHGHINSVQLLYKYKDGHKGESPLRCIHWAAGLQDSSILEWLFNQGEDLKQVDNSGAKNTALHFATLGKSGQSIKFLLKKGFDINVTDSKGSSALHIATIEQDQDIIKILCENGAKVTLQNDEGLCPLDIAESLRNSRLEILLKRYK</sequence>
<dbReference type="SUPFAM" id="SSF48403">
    <property type="entry name" value="Ankyrin repeat"/>
    <property type="match status" value="1"/>
</dbReference>
<evidence type="ECO:0000256" key="3">
    <source>
        <dbReference type="PROSITE-ProRule" id="PRU00023"/>
    </source>
</evidence>
<dbReference type="Pfam" id="PF13637">
    <property type="entry name" value="Ank_4"/>
    <property type="match status" value="1"/>
</dbReference>
<feature type="repeat" description="ANK" evidence="3">
    <location>
        <begin position="156"/>
        <end position="188"/>
    </location>
</feature>
<dbReference type="InterPro" id="IPR002110">
    <property type="entry name" value="Ankyrin_rpt"/>
</dbReference>
<dbReference type="OrthoDB" id="292153at2759"/>
<accession>A0A1R2AN16</accession>
<feature type="repeat" description="ANK" evidence="3">
    <location>
        <begin position="255"/>
        <end position="287"/>
    </location>
</feature>
<proteinExistence type="predicted"/>
<dbReference type="InterPro" id="IPR036770">
    <property type="entry name" value="Ankyrin_rpt-contain_sf"/>
</dbReference>
<dbReference type="EMBL" id="MPUH01001905">
    <property type="protein sequence ID" value="OMJ65876.1"/>
    <property type="molecule type" value="Genomic_DNA"/>
</dbReference>
<evidence type="ECO:0000313" key="5">
    <source>
        <dbReference type="Proteomes" id="UP000187209"/>
    </source>
</evidence>
<dbReference type="SMART" id="SM00248">
    <property type="entry name" value="ANK"/>
    <property type="match status" value="7"/>
</dbReference>
<dbReference type="PROSITE" id="PS50088">
    <property type="entry name" value="ANK_REPEAT"/>
    <property type="match status" value="4"/>
</dbReference>
<dbReference type="PANTHER" id="PTHR24126">
    <property type="entry name" value="ANKYRIN REPEAT, PH AND SEC7 DOMAIN CONTAINING PROTEIN SECG-RELATED"/>
    <property type="match status" value="1"/>
</dbReference>
<keyword evidence="2 3" id="KW-0040">ANK repeat</keyword>
<evidence type="ECO:0000313" key="4">
    <source>
        <dbReference type="EMBL" id="OMJ65876.1"/>
    </source>
</evidence>
<dbReference type="Pfam" id="PF12796">
    <property type="entry name" value="Ank_2"/>
    <property type="match status" value="2"/>
</dbReference>
<dbReference type="Proteomes" id="UP000187209">
    <property type="component" value="Unassembled WGS sequence"/>
</dbReference>
<dbReference type="AlphaFoldDB" id="A0A1R2AN16"/>
<feature type="repeat" description="ANK" evidence="3">
    <location>
        <begin position="288"/>
        <end position="320"/>
    </location>
</feature>
<name>A0A1R2AN16_9CILI</name>
<keyword evidence="5" id="KW-1185">Reference proteome</keyword>
<organism evidence="4 5">
    <name type="scientific">Stentor coeruleus</name>
    <dbReference type="NCBI Taxonomy" id="5963"/>
    <lineage>
        <taxon>Eukaryota</taxon>
        <taxon>Sar</taxon>
        <taxon>Alveolata</taxon>
        <taxon>Ciliophora</taxon>
        <taxon>Postciliodesmatophora</taxon>
        <taxon>Heterotrichea</taxon>
        <taxon>Heterotrichida</taxon>
        <taxon>Stentoridae</taxon>
        <taxon>Stentor</taxon>
    </lineage>
</organism>
<evidence type="ECO:0000256" key="2">
    <source>
        <dbReference type="ARBA" id="ARBA00023043"/>
    </source>
</evidence>
<reference evidence="4 5" key="1">
    <citation type="submission" date="2016-11" db="EMBL/GenBank/DDBJ databases">
        <title>The macronuclear genome of Stentor coeruleus: a giant cell with tiny introns.</title>
        <authorList>
            <person name="Slabodnick M."/>
            <person name="Ruby J.G."/>
            <person name="Reiff S.B."/>
            <person name="Swart E.C."/>
            <person name="Gosai S."/>
            <person name="Prabakaran S."/>
            <person name="Witkowska E."/>
            <person name="Larue G.E."/>
            <person name="Fisher S."/>
            <person name="Freeman R.M."/>
            <person name="Gunawardena J."/>
            <person name="Chu W."/>
            <person name="Stover N.A."/>
            <person name="Gregory B.D."/>
            <person name="Nowacki M."/>
            <person name="Derisi J."/>
            <person name="Roy S.W."/>
            <person name="Marshall W.F."/>
            <person name="Sood P."/>
        </authorList>
    </citation>
    <scope>NUCLEOTIDE SEQUENCE [LARGE SCALE GENOMIC DNA]</scope>
    <source>
        <strain evidence="4">WM001</strain>
    </source>
</reference>
<evidence type="ECO:0000256" key="1">
    <source>
        <dbReference type="ARBA" id="ARBA00022737"/>
    </source>
</evidence>
<feature type="repeat" description="ANK" evidence="3">
    <location>
        <begin position="123"/>
        <end position="155"/>
    </location>
</feature>
<dbReference type="PANTHER" id="PTHR24126:SF14">
    <property type="entry name" value="ANK_REP_REGION DOMAIN-CONTAINING PROTEIN"/>
    <property type="match status" value="1"/>
</dbReference>